<reference evidence="6" key="1">
    <citation type="submission" date="2023-06" db="EMBL/GenBank/DDBJ databases">
        <title>Multi-omics analyses reveal the molecular pathogenesis toolkit of Lasiodiplodia hormozganensis, a cross-kingdom pathogen.</title>
        <authorList>
            <person name="Felix C."/>
            <person name="Meneses R."/>
            <person name="Goncalves M.F.M."/>
            <person name="Tilleman L."/>
            <person name="Duarte A.S."/>
            <person name="Jorrin-Novo J.V."/>
            <person name="Van De Peer Y."/>
            <person name="Deforce D."/>
            <person name="Van Nieuwerburgh F."/>
            <person name="Esteves A.C."/>
            <person name="Alves A."/>
        </authorList>
    </citation>
    <scope>NUCLEOTIDE SEQUENCE</scope>
    <source>
        <strain evidence="6">CBS 339.90</strain>
    </source>
</reference>
<evidence type="ECO:0000259" key="5">
    <source>
        <dbReference type="Pfam" id="PF13649"/>
    </source>
</evidence>
<dbReference type="GO" id="GO:0032259">
    <property type="term" value="P:methylation"/>
    <property type="evidence" value="ECO:0007669"/>
    <property type="project" value="UniProtKB-KW"/>
</dbReference>
<dbReference type="GO" id="GO:0008168">
    <property type="term" value="F:methyltransferase activity"/>
    <property type="evidence" value="ECO:0007669"/>
    <property type="project" value="UniProtKB-KW"/>
</dbReference>
<dbReference type="CDD" id="cd02440">
    <property type="entry name" value="AdoMet_MTases"/>
    <property type="match status" value="1"/>
</dbReference>
<gene>
    <name evidence="6" type="primary">LAE1_14</name>
    <name evidence="6" type="ORF">DIS24_g11591</name>
</gene>
<dbReference type="SUPFAM" id="SSF53335">
    <property type="entry name" value="S-adenosyl-L-methionine-dependent methyltransferases"/>
    <property type="match status" value="1"/>
</dbReference>
<name>A0AA39WNM0_9PEZI</name>
<organism evidence="6 7">
    <name type="scientific">Lasiodiplodia hormozganensis</name>
    <dbReference type="NCBI Taxonomy" id="869390"/>
    <lineage>
        <taxon>Eukaryota</taxon>
        <taxon>Fungi</taxon>
        <taxon>Dikarya</taxon>
        <taxon>Ascomycota</taxon>
        <taxon>Pezizomycotina</taxon>
        <taxon>Dothideomycetes</taxon>
        <taxon>Dothideomycetes incertae sedis</taxon>
        <taxon>Botryosphaeriales</taxon>
        <taxon>Botryosphaeriaceae</taxon>
        <taxon>Lasiodiplodia</taxon>
    </lineage>
</organism>
<dbReference type="InterPro" id="IPR029063">
    <property type="entry name" value="SAM-dependent_MTases_sf"/>
</dbReference>
<keyword evidence="3" id="KW-0949">S-adenosyl-L-methionine</keyword>
<evidence type="ECO:0000256" key="4">
    <source>
        <dbReference type="SAM" id="MobiDB-lite"/>
    </source>
</evidence>
<dbReference type="AlphaFoldDB" id="A0AA39WNM0"/>
<protein>
    <submittedName>
        <fullName evidence="6">Secondary metabolism regulator LAE1</fullName>
    </submittedName>
</protein>
<evidence type="ECO:0000313" key="7">
    <source>
        <dbReference type="Proteomes" id="UP001175001"/>
    </source>
</evidence>
<dbReference type="InterPro" id="IPR041698">
    <property type="entry name" value="Methyltransf_25"/>
</dbReference>
<evidence type="ECO:0000256" key="3">
    <source>
        <dbReference type="ARBA" id="ARBA00022691"/>
    </source>
</evidence>
<evidence type="ECO:0000313" key="6">
    <source>
        <dbReference type="EMBL" id="KAK0618729.1"/>
    </source>
</evidence>
<keyword evidence="7" id="KW-1185">Reference proteome</keyword>
<evidence type="ECO:0000256" key="1">
    <source>
        <dbReference type="ARBA" id="ARBA00022603"/>
    </source>
</evidence>
<dbReference type="Gene3D" id="3.40.50.150">
    <property type="entry name" value="Vaccinia Virus protein VP39"/>
    <property type="match status" value="1"/>
</dbReference>
<accession>A0AA39WNM0</accession>
<dbReference type="PANTHER" id="PTHR43591:SF24">
    <property type="entry name" value="2-METHOXY-6-POLYPRENYL-1,4-BENZOQUINOL METHYLASE, MITOCHONDRIAL"/>
    <property type="match status" value="1"/>
</dbReference>
<dbReference type="Proteomes" id="UP001175001">
    <property type="component" value="Unassembled WGS sequence"/>
</dbReference>
<keyword evidence="2" id="KW-0808">Transferase</keyword>
<sequence>MSTNALAVDPHADTAGIEDDDDLASETTSVQSSIYKYRYENGRRYHASNNDVGSGYWGPNDEKASEHLDIAHNLWLKTLDDKLTLAPLPEKIEKVLDVGCGTGTWAIDFAESHPTTTVLGTDISPAQTPPWAPPNCTFEISDANAYPWPFAAATFDLVHVRSLFGCVADWPAFYRECARVLKPGGYVEHVEMGRLFKSPDNSLPADAALVQLDDFGRRACEAIGKPGDVVYRMRGWLEEEGAGWEDVVQREYAWPTGPWPRDPWMKEVGRWSRLHLVEGVENWCLAMLTRVLGFSYEGAMEWIERVKREVRDPRIHAYHDMFVCYARKPVAARSE</sequence>
<dbReference type="Pfam" id="PF13649">
    <property type="entry name" value="Methyltransf_25"/>
    <property type="match status" value="1"/>
</dbReference>
<feature type="region of interest" description="Disordered" evidence="4">
    <location>
        <begin position="1"/>
        <end position="25"/>
    </location>
</feature>
<dbReference type="PANTHER" id="PTHR43591">
    <property type="entry name" value="METHYLTRANSFERASE"/>
    <property type="match status" value="1"/>
</dbReference>
<dbReference type="InterPro" id="IPR023576">
    <property type="entry name" value="UbiE/COQ5_MeTrFase_CS"/>
</dbReference>
<dbReference type="EMBL" id="JAUJDW010000176">
    <property type="protein sequence ID" value="KAK0618729.1"/>
    <property type="molecule type" value="Genomic_DNA"/>
</dbReference>
<dbReference type="PROSITE" id="PS01184">
    <property type="entry name" value="UBIE_2"/>
    <property type="match status" value="1"/>
</dbReference>
<keyword evidence="1" id="KW-0489">Methyltransferase</keyword>
<evidence type="ECO:0000256" key="2">
    <source>
        <dbReference type="ARBA" id="ARBA00022679"/>
    </source>
</evidence>
<feature type="domain" description="Methyltransferase" evidence="5">
    <location>
        <begin position="95"/>
        <end position="185"/>
    </location>
</feature>
<proteinExistence type="predicted"/>
<comment type="caution">
    <text evidence="6">The sequence shown here is derived from an EMBL/GenBank/DDBJ whole genome shotgun (WGS) entry which is preliminary data.</text>
</comment>